<organism evidence="2 3">
    <name type="scientific">Lichenifustis flavocetrariae</name>
    <dbReference type="NCBI Taxonomy" id="2949735"/>
    <lineage>
        <taxon>Bacteria</taxon>
        <taxon>Pseudomonadati</taxon>
        <taxon>Pseudomonadota</taxon>
        <taxon>Alphaproteobacteria</taxon>
        <taxon>Hyphomicrobiales</taxon>
        <taxon>Lichenihabitantaceae</taxon>
        <taxon>Lichenifustis</taxon>
    </lineage>
</organism>
<dbReference type="PANTHER" id="PTHR12126:SF11">
    <property type="entry name" value="NADH DEHYDROGENASE [UBIQUINONE] 1 ALPHA SUBCOMPLEX SUBUNIT 9, MITOCHONDRIAL"/>
    <property type="match status" value="1"/>
</dbReference>
<proteinExistence type="predicted"/>
<dbReference type="InterPro" id="IPR001509">
    <property type="entry name" value="Epimerase_deHydtase"/>
</dbReference>
<evidence type="ECO:0000313" key="3">
    <source>
        <dbReference type="Proteomes" id="UP001165667"/>
    </source>
</evidence>
<dbReference type="Pfam" id="PF01370">
    <property type="entry name" value="Epimerase"/>
    <property type="match status" value="1"/>
</dbReference>
<reference evidence="2" key="1">
    <citation type="submission" date="2022-05" db="EMBL/GenBank/DDBJ databases">
        <authorList>
            <person name="Pankratov T."/>
        </authorList>
    </citation>
    <scope>NUCLEOTIDE SEQUENCE</scope>
    <source>
        <strain evidence="2">BP6-180914</strain>
    </source>
</reference>
<sequence>MTRKIVITGAAGLVGQNLFARLAPRSDMRLIGIDKHPTNTPLLKRMHPDLEIIQADLAQPGDWADAFAGADAVVLNQAQIGGLVEKEFIDNNVRATERIVDAMRQHNVPYFVHISSSVVNSKANDFYTQSKTAQERFIDTVEIPHVALRPTLMFGWFDRKHLGWLRRFMEKAPVFPIPGNGRFIRQPLYVGDFASIIASCLESKPTGTFDISGREQIDYGALIQLIHDIVKPKARIVYIPYRLFWLLLTVYALVDKNPPFTTKQLEALIIPETFPVIDWPARFGVTATPLKAALEETYLDPRYAPITLDF</sequence>
<gene>
    <name evidence="2" type="ORF">M8523_11085</name>
</gene>
<comment type="caution">
    <text evidence="2">The sequence shown here is derived from an EMBL/GenBank/DDBJ whole genome shotgun (WGS) entry which is preliminary data.</text>
</comment>
<dbReference type="InterPro" id="IPR036291">
    <property type="entry name" value="NAD(P)-bd_dom_sf"/>
</dbReference>
<dbReference type="Proteomes" id="UP001165667">
    <property type="component" value="Unassembled WGS sequence"/>
</dbReference>
<dbReference type="SUPFAM" id="SSF51735">
    <property type="entry name" value="NAD(P)-binding Rossmann-fold domains"/>
    <property type="match status" value="1"/>
</dbReference>
<name>A0AA41Z3E6_9HYPH</name>
<accession>A0AA41Z3E6</accession>
<evidence type="ECO:0000313" key="2">
    <source>
        <dbReference type="EMBL" id="MCW6508562.1"/>
    </source>
</evidence>
<dbReference type="AlphaFoldDB" id="A0AA41Z3E6"/>
<dbReference type="GO" id="GO:0044877">
    <property type="term" value="F:protein-containing complex binding"/>
    <property type="evidence" value="ECO:0007669"/>
    <property type="project" value="TreeGrafter"/>
</dbReference>
<protein>
    <submittedName>
        <fullName evidence="2">NAD-dependent epimerase/dehydratase family protein</fullName>
    </submittedName>
</protein>
<dbReference type="RefSeq" id="WP_282584932.1">
    <property type="nucleotide sequence ID" value="NZ_JAMOIM010000006.1"/>
</dbReference>
<feature type="domain" description="NAD-dependent epimerase/dehydratase" evidence="1">
    <location>
        <begin position="5"/>
        <end position="203"/>
    </location>
</feature>
<dbReference type="InterPro" id="IPR051207">
    <property type="entry name" value="ComplexI_NDUFA9_subunit"/>
</dbReference>
<evidence type="ECO:0000259" key="1">
    <source>
        <dbReference type="Pfam" id="PF01370"/>
    </source>
</evidence>
<dbReference type="Gene3D" id="3.40.50.720">
    <property type="entry name" value="NAD(P)-binding Rossmann-like Domain"/>
    <property type="match status" value="1"/>
</dbReference>
<keyword evidence="3" id="KW-1185">Reference proteome</keyword>
<dbReference type="PANTHER" id="PTHR12126">
    <property type="entry name" value="NADH-UBIQUINONE OXIDOREDUCTASE 39 KDA SUBUNIT-RELATED"/>
    <property type="match status" value="1"/>
</dbReference>
<dbReference type="EMBL" id="JAMOIM010000006">
    <property type="protein sequence ID" value="MCW6508562.1"/>
    <property type="molecule type" value="Genomic_DNA"/>
</dbReference>